<feature type="region of interest" description="Disordered" evidence="1">
    <location>
        <begin position="463"/>
        <end position="504"/>
    </location>
</feature>
<feature type="compositionally biased region" description="Pro residues" evidence="1">
    <location>
        <begin position="438"/>
        <end position="448"/>
    </location>
</feature>
<sequence length="681" mass="74732">MSSVIASVSTKINMHDPKLSASVAHQQLLLPESILDNVPGHTLLRPHYYMASDHFEHQKMSTLPLALPSHEDVSEMSGHLCFLHRMKELGVGMESARSSGPIFTDLSTHYSYTDLLYARGLCGVFRSDSGLLPLHLSSYTDRFLGGSVYHNRTSAPGVVIKDYPEAASLPLPSASSRISDALSLSPLHVSTTLASSSSPSSSLSSPSPHRQSSVSPDSCSDIYSHRRQKLPFSVTCLPLTLYEDRVPPSERCSRSMNLGLSHPHPWQTPSSIIASRPVPPLLSLYEPRVSSLDTRSSVGSFLERYITSSSLLAPNVHRPLPFKESSFNGVHNPLSSDTRRSSPGKELTTKTWKQDRVRERQEVSAALDADREHSERLSHVKKSASTQTQCSSFSCENQLPPIYYSHDTISHDKLRTAAPLPPSYPLPPPPLIQYSSQYPPPPPLPLHHPGPSLITHSNRHLLLHPDSTSAPSALPAMMSSPPKMPPTLPPYHSKTPPPQYGEHLGSRVDVQHAPLNLSLSSAPVSKEGNKLSPSKRGSPIRNIDRDQNEAYQSVPTNPNGSHEPGTQDEAIEEHFRRSLGKCYNEPSPPKQMTVHISEKICSVDDHFARALGDQMWTEIKARSEPQIDPGTVDAHFAKALGATMWKKLKAETKLVDELHSSSQTLQHPTSPTSSLQTSLAT</sequence>
<dbReference type="InterPro" id="IPR028184">
    <property type="entry name" value="VGLL4"/>
</dbReference>
<dbReference type="RefSeq" id="XP_013063037.2">
    <property type="nucleotide sequence ID" value="XM_013207583.2"/>
</dbReference>
<dbReference type="RefSeq" id="XP_013063087.2">
    <property type="nucleotide sequence ID" value="XM_013207633.2"/>
</dbReference>
<protein>
    <recommendedName>
        <fullName evidence="5">Transcription cofactor vestigial-like protein 4</fullName>
    </recommendedName>
</protein>
<feature type="compositionally biased region" description="Low complexity" evidence="1">
    <location>
        <begin position="195"/>
        <end position="216"/>
    </location>
</feature>
<dbReference type="OrthoDB" id="10040691at2759"/>
<evidence type="ECO:0000313" key="3">
    <source>
        <dbReference type="EnsemblMetazoa" id="BGLB022562-PH"/>
    </source>
</evidence>
<dbReference type="AlphaFoldDB" id="A0A2C9KQZ9"/>
<dbReference type="VEuPathDB" id="VectorBase:BGLB022562"/>
<feature type="region of interest" description="Disordered" evidence="1">
    <location>
        <begin position="194"/>
        <end position="220"/>
    </location>
</feature>
<reference evidence="2" key="2">
    <citation type="submission" date="2013-03" db="EMBL/GenBank/DDBJ databases">
        <title>Sequence assembly of the Biomphalaria glabrata genome version 4.3.</title>
        <authorList>
            <person name="Warren W."/>
            <person name="Wilson R.K."/>
            <person name="Hillier L.W."/>
            <person name="Minx P."/>
        </authorList>
    </citation>
    <scope>NUCLEOTIDE SEQUENCE</scope>
    <source>
        <strain evidence="2">BB02</strain>
    </source>
</reference>
<dbReference type="GO" id="GO:0045892">
    <property type="term" value="P:negative regulation of DNA-templated transcription"/>
    <property type="evidence" value="ECO:0007669"/>
    <property type="project" value="TreeGrafter"/>
</dbReference>
<feature type="region of interest" description="Disordered" evidence="1">
    <location>
        <begin position="659"/>
        <end position="681"/>
    </location>
</feature>
<evidence type="ECO:0000256" key="1">
    <source>
        <dbReference type="SAM" id="MobiDB-lite"/>
    </source>
</evidence>
<dbReference type="EnsemblMetazoa" id="BGLB022562-RI">
    <property type="protein sequence ID" value="BGLB022562-PI"/>
    <property type="gene ID" value="BGLB022562"/>
</dbReference>
<dbReference type="STRING" id="6526.A0A2C9KQZ9"/>
<feature type="compositionally biased region" description="Polar residues" evidence="1">
    <location>
        <begin position="325"/>
        <end position="336"/>
    </location>
</feature>
<feature type="compositionally biased region" description="Low complexity" evidence="1">
    <location>
        <begin position="467"/>
        <end position="481"/>
    </location>
</feature>
<feature type="compositionally biased region" description="Low complexity" evidence="1">
    <location>
        <begin position="668"/>
        <end position="681"/>
    </location>
</feature>
<evidence type="ECO:0000313" key="4">
    <source>
        <dbReference type="Proteomes" id="UP000076420"/>
    </source>
</evidence>
<reference evidence="2" key="1">
    <citation type="journal article" date="2004" name="J. Parasitol.">
        <title>The mitochondrial genome of Biomphalaria glabrata (Gastropoda: Basommatophora), intermediate host of Schistosoma mansoni.</title>
        <authorList>
            <person name="DeJong R.J."/>
            <person name="Emery A.M."/>
            <person name="Adema C.M."/>
        </authorList>
    </citation>
    <scope>NUCLEOTIDE SEQUENCE</scope>
    <source>
        <strain evidence="2">BB02</strain>
    </source>
</reference>
<dbReference type="PANTHER" id="PTHR17604:SF7">
    <property type="entry name" value="TONDU-DOMAIN-CONTAINING GROWTH INHIBITOR, ISOFORM A"/>
    <property type="match status" value="1"/>
</dbReference>
<feature type="compositionally biased region" description="Basic and acidic residues" evidence="1">
    <location>
        <begin position="352"/>
        <end position="378"/>
    </location>
</feature>
<evidence type="ECO:0008006" key="5">
    <source>
        <dbReference type="Google" id="ProtNLM"/>
    </source>
</evidence>
<dbReference type="EnsemblMetazoa" id="BGLB022562-RB">
    <property type="protein sequence ID" value="BGLB022562-PB"/>
    <property type="gene ID" value="BGLB022562"/>
</dbReference>
<feature type="region of interest" description="Disordered" evidence="1">
    <location>
        <begin position="427"/>
        <end position="449"/>
    </location>
</feature>
<evidence type="ECO:0000313" key="2">
    <source>
        <dbReference type="EnsemblMetazoa" id="BGLB022562-PD"/>
    </source>
</evidence>
<name>A0A2C9KQZ9_BIOGL</name>
<dbReference type="SMART" id="SM00711">
    <property type="entry name" value="TDU"/>
    <property type="match status" value="3"/>
</dbReference>
<dbReference type="RefSeq" id="XP_013063057.2">
    <property type="nucleotide sequence ID" value="XM_013207603.2"/>
</dbReference>
<dbReference type="EnsemblMetazoa" id="BGLB022562-RC">
    <property type="protein sequence ID" value="BGLB022562-PC"/>
    <property type="gene ID" value="BGLB022562"/>
</dbReference>
<dbReference type="EnsemblMetazoa" id="BGLB022562-RF">
    <property type="protein sequence ID" value="BGLB022562-PF"/>
    <property type="gene ID" value="BGLB022562"/>
</dbReference>
<feature type="region of interest" description="Disordered" evidence="1">
    <location>
        <begin position="324"/>
        <end position="386"/>
    </location>
</feature>
<dbReference type="RefSeq" id="XP_013063077.2">
    <property type="nucleotide sequence ID" value="XM_013207623.2"/>
</dbReference>
<gene>
    <name evidence="3" type="primary">106052259</name>
</gene>
<accession>A0A2C9KQZ9</accession>
<proteinExistence type="predicted"/>
<feature type="region of interest" description="Disordered" evidence="1">
    <location>
        <begin position="519"/>
        <end position="544"/>
    </location>
</feature>
<dbReference type="KEGG" id="bgt:106052259"/>
<dbReference type="EnsemblMetazoa" id="BGLB022562-RE">
    <property type="protein sequence ID" value="BGLB022562-PE"/>
    <property type="gene ID" value="BGLB022562"/>
</dbReference>
<dbReference type="EnsemblMetazoa" id="BGLB022562-RH">
    <property type="protein sequence ID" value="BGLB022562-PH"/>
    <property type="gene ID" value="BGLB022562"/>
</dbReference>
<dbReference type="RefSeq" id="XP_013063066.2">
    <property type="nucleotide sequence ID" value="XM_013207612.2"/>
</dbReference>
<dbReference type="RefSeq" id="XP_013063105.2">
    <property type="nucleotide sequence ID" value="XM_013207651.2"/>
</dbReference>
<dbReference type="EnsemblMetazoa" id="BGLB022562-RD">
    <property type="protein sequence ID" value="BGLB022562-PD"/>
    <property type="gene ID" value="BGLB022562"/>
</dbReference>
<dbReference type="VEuPathDB" id="VectorBase:BGLAX_052371"/>
<dbReference type="EnsemblMetazoa" id="BGLB022562-RG">
    <property type="protein sequence ID" value="BGLB022562-PG"/>
    <property type="gene ID" value="BGLB022562"/>
</dbReference>
<feature type="compositionally biased region" description="Pro residues" evidence="1">
    <location>
        <begin position="482"/>
        <end position="499"/>
    </location>
</feature>
<dbReference type="GO" id="GO:0001223">
    <property type="term" value="F:transcription coactivator binding"/>
    <property type="evidence" value="ECO:0007669"/>
    <property type="project" value="TreeGrafter"/>
</dbReference>
<dbReference type="PANTHER" id="PTHR17604">
    <property type="entry name" value="TRANSCRIPTION COFACTOR VESTIGIAL-LIKE PROTEIN 4"/>
    <property type="match status" value="1"/>
</dbReference>
<dbReference type="EnsemblMetazoa" id="BGLB022562-RA">
    <property type="protein sequence ID" value="BGLB022562-PA"/>
    <property type="gene ID" value="BGLB022562"/>
</dbReference>
<dbReference type="InterPro" id="IPR006627">
    <property type="entry name" value="TDU_repeat"/>
</dbReference>
<dbReference type="RefSeq" id="XP_013063050.2">
    <property type="nucleotide sequence ID" value="XM_013207596.2"/>
</dbReference>
<organism evidence="3 4">
    <name type="scientific">Biomphalaria glabrata</name>
    <name type="common">Bloodfluke planorb</name>
    <name type="synonym">Freshwater snail</name>
    <dbReference type="NCBI Taxonomy" id="6526"/>
    <lineage>
        <taxon>Eukaryota</taxon>
        <taxon>Metazoa</taxon>
        <taxon>Spiralia</taxon>
        <taxon>Lophotrochozoa</taxon>
        <taxon>Mollusca</taxon>
        <taxon>Gastropoda</taxon>
        <taxon>Heterobranchia</taxon>
        <taxon>Euthyneura</taxon>
        <taxon>Panpulmonata</taxon>
        <taxon>Hygrophila</taxon>
        <taxon>Lymnaeoidea</taxon>
        <taxon>Planorbidae</taxon>
        <taxon>Biomphalaria</taxon>
    </lineage>
</organism>
<dbReference type="Proteomes" id="UP000076420">
    <property type="component" value="Unassembled WGS sequence"/>
</dbReference>
<reference evidence="3" key="3">
    <citation type="submission" date="2020-05" db="UniProtKB">
        <authorList>
            <consortium name="EnsemblMetazoa"/>
        </authorList>
    </citation>
    <scope>IDENTIFICATION</scope>
    <source>
        <strain evidence="3">BB02</strain>
    </source>
</reference>